<dbReference type="EMBL" id="CP059732">
    <property type="protein sequence ID" value="QMW00330.1"/>
    <property type="molecule type" value="Genomic_DNA"/>
</dbReference>
<dbReference type="RefSeq" id="WP_182457447.1">
    <property type="nucleotide sequence ID" value="NZ_CP059732.1"/>
</dbReference>
<evidence type="ECO:0000313" key="2">
    <source>
        <dbReference type="EMBL" id="QMW00330.1"/>
    </source>
</evidence>
<dbReference type="Proteomes" id="UP000515369">
    <property type="component" value="Chromosome"/>
</dbReference>
<dbReference type="Pfam" id="PF24722">
    <property type="entry name" value="DUF7674"/>
    <property type="match status" value="1"/>
</dbReference>
<keyword evidence="3" id="KW-1185">Reference proteome</keyword>
<organism evidence="2 3">
    <name type="scientific">Spirosoma foliorum</name>
    <dbReference type="NCBI Taxonomy" id="2710596"/>
    <lineage>
        <taxon>Bacteria</taxon>
        <taxon>Pseudomonadati</taxon>
        <taxon>Bacteroidota</taxon>
        <taxon>Cytophagia</taxon>
        <taxon>Cytophagales</taxon>
        <taxon>Cytophagaceae</taxon>
        <taxon>Spirosoma</taxon>
    </lineage>
</organism>
<evidence type="ECO:0000259" key="1">
    <source>
        <dbReference type="Pfam" id="PF24722"/>
    </source>
</evidence>
<reference evidence="2 3" key="1">
    <citation type="submission" date="2020-07" db="EMBL/GenBank/DDBJ databases">
        <title>Spirosoma foliorum sp. nov., isolated from the leaves on the Nejang mountain Korea, Republic of.</title>
        <authorList>
            <person name="Ho H."/>
            <person name="Lee Y.-J."/>
            <person name="Nurcahyanto D.-A."/>
            <person name="Kim S.-G."/>
        </authorList>
    </citation>
    <scope>NUCLEOTIDE SEQUENCE [LARGE SCALE GENOMIC DNA]</scope>
    <source>
        <strain evidence="2 3">PL0136</strain>
    </source>
</reference>
<dbReference type="KEGG" id="sfol:H3H32_20150"/>
<protein>
    <recommendedName>
        <fullName evidence="1">DUF7674 domain-containing protein</fullName>
    </recommendedName>
</protein>
<sequence length="121" mass="14276">MKNEISRNELLNILANRIPEARREFMRMPDQLSVAAILNKLFDITASLISQHKFRVVKRCLLVAEDLLKEGDHDIRTSLKTVYMYRLATLLYKRDAQSEFVHFLLPIGLRTEFHRNTYPDE</sequence>
<dbReference type="AlphaFoldDB" id="A0A7G5GN88"/>
<gene>
    <name evidence="2" type="ORF">H3H32_20150</name>
</gene>
<accession>A0A7G5GN88</accession>
<name>A0A7G5GN88_9BACT</name>
<feature type="domain" description="DUF7674" evidence="1">
    <location>
        <begin position="12"/>
        <end position="115"/>
    </location>
</feature>
<dbReference type="InterPro" id="IPR056091">
    <property type="entry name" value="DUF7674"/>
</dbReference>
<proteinExistence type="predicted"/>
<evidence type="ECO:0000313" key="3">
    <source>
        <dbReference type="Proteomes" id="UP000515369"/>
    </source>
</evidence>